<evidence type="ECO:0000256" key="3">
    <source>
        <dbReference type="PIRSR" id="PIRSR617939-1"/>
    </source>
</evidence>
<evidence type="ECO:0000256" key="1">
    <source>
        <dbReference type="ARBA" id="ARBA00012346"/>
    </source>
</evidence>
<dbReference type="GO" id="GO:0003839">
    <property type="term" value="F:gamma-glutamylcyclotransferase activity"/>
    <property type="evidence" value="ECO:0007669"/>
    <property type="project" value="UniProtKB-EC"/>
</dbReference>
<evidence type="ECO:0000259" key="5">
    <source>
        <dbReference type="Pfam" id="PF00155"/>
    </source>
</evidence>
<dbReference type="InterPro" id="IPR015421">
    <property type="entry name" value="PyrdxlP-dep_Trfase_major"/>
</dbReference>
<dbReference type="AlphaFoldDB" id="A0A2K1QGQ1"/>
<dbReference type="PANTHER" id="PTHR12935">
    <property type="entry name" value="GAMMA-GLUTAMYLCYCLOTRANSFERASE"/>
    <property type="match status" value="1"/>
</dbReference>
<dbReference type="EMBL" id="NKHZ01000088">
    <property type="protein sequence ID" value="PNS14345.1"/>
    <property type="molecule type" value="Genomic_DNA"/>
</dbReference>
<feature type="binding site" evidence="4">
    <location>
        <position position="133"/>
    </location>
    <ligand>
        <name>substrate</name>
    </ligand>
</feature>
<dbReference type="Pfam" id="PF13772">
    <property type="entry name" value="AIG2_2"/>
    <property type="match status" value="1"/>
</dbReference>
<keyword evidence="7" id="KW-1185">Reference proteome</keyword>
<dbReference type="InterPro" id="IPR017939">
    <property type="entry name" value="G-Glutamylcylcotransferase"/>
</dbReference>
<dbReference type="Gene3D" id="3.10.490.10">
    <property type="entry name" value="Gamma-glutamyl cyclotransferase-like"/>
    <property type="match status" value="1"/>
</dbReference>
<dbReference type="Gene3D" id="3.40.640.10">
    <property type="entry name" value="Type I PLP-dependent aspartate aminotransferase-like (Major domain)"/>
    <property type="match status" value="1"/>
</dbReference>
<keyword evidence="2" id="KW-0456">Lyase</keyword>
<feature type="domain" description="Aminotransferase class I/classII large" evidence="5">
    <location>
        <begin position="173"/>
        <end position="316"/>
    </location>
</feature>
<reference evidence="6 7" key="1">
    <citation type="submission" date="2017-06" db="EMBL/GenBank/DDBJ databases">
        <title>Draft genome sequence of a variant of Elsinoe murrayae.</title>
        <authorList>
            <person name="Cheng Q."/>
        </authorList>
    </citation>
    <scope>NUCLEOTIDE SEQUENCE [LARGE SCALE GENOMIC DNA]</scope>
    <source>
        <strain evidence="6 7">CQ-2017a</strain>
    </source>
</reference>
<dbReference type="Proteomes" id="UP000243797">
    <property type="component" value="Unassembled WGS sequence"/>
</dbReference>
<dbReference type="InterPro" id="IPR015424">
    <property type="entry name" value="PyrdxlP-dep_Trfase"/>
</dbReference>
<gene>
    <name evidence="6" type="ORF">CAC42_6858</name>
</gene>
<dbReference type="CDD" id="cd06661">
    <property type="entry name" value="GGCT_like"/>
    <property type="match status" value="1"/>
</dbReference>
<dbReference type="EC" id="4.3.2.9" evidence="1"/>
<sequence>MDDEGLWYFAFGSNMDSGALERRGVVPIARQPATIPQYRLCFNVPGLPYLEPAMASIEPRPASAKCPDVHGVAWRLRSNEWKNVVATEGGGLAYRTLAIEGLLLGDGTAKSCTFMTLVAWPTITRAAAPSVRYRDLLLRGAQDAGLPQDYLDYLLALPAHTYNPSQFGASVPGARDLAVAYARFWNTNVLLGHALYPKNVVVGASRAECLRTLCATLCADGDTVLIPAPCSDEVLIGLPPGIKTLFIHNPGWQHENALPYSLELLKETLQTSGDKVKALLLANPGNPIARSLDDSALISLLLFCQRHDLHLIADETRITASFPEEGRDSPSCSNFARLASSVLRLNLIQLGCDPSCVHVIWSVAEMFGQ</sequence>
<dbReference type="Pfam" id="PF00155">
    <property type="entry name" value="Aminotran_1_2"/>
    <property type="match status" value="1"/>
</dbReference>
<evidence type="ECO:0000256" key="4">
    <source>
        <dbReference type="PIRSR" id="PIRSR617939-2"/>
    </source>
</evidence>
<organism evidence="6 7">
    <name type="scientific">Sphaceloma murrayae</name>
    <dbReference type="NCBI Taxonomy" id="2082308"/>
    <lineage>
        <taxon>Eukaryota</taxon>
        <taxon>Fungi</taxon>
        <taxon>Dikarya</taxon>
        <taxon>Ascomycota</taxon>
        <taxon>Pezizomycotina</taxon>
        <taxon>Dothideomycetes</taxon>
        <taxon>Dothideomycetidae</taxon>
        <taxon>Myriangiales</taxon>
        <taxon>Elsinoaceae</taxon>
        <taxon>Sphaceloma</taxon>
    </lineage>
</organism>
<dbReference type="SUPFAM" id="SSF53383">
    <property type="entry name" value="PLP-dependent transferases"/>
    <property type="match status" value="1"/>
</dbReference>
<evidence type="ECO:0000313" key="6">
    <source>
        <dbReference type="EMBL" id="PNS14345.1"/>
    </source>
</evidence>
<dbReference type="PANTHER" id="PTHR12935:SF0">
    <property type="entry name" value="GAMMA-GLUTAMYLCYCLOTRANSFERASE"/>
    <property type="match status" value="1"/>
</dbReference>
<proteinExistence type="predicted"/>
<dbReference type="InParanoid" id="A0A2K1QGQ1"/>
<dbReference type="InterPro" id="IPR004839">
    <property type="entry name" value="Aminotransferase_I/II_large"/>
</dbReference>
<protein>
    <recommendedName>
        <fullName evidence="1">gamma-glutamylcyclotransferase</fullName>
        <ecNumber evidence="1">4.3.2.9</ecNumber>
    </recommendedName>
</protein>
<comment type="caution">
    <text evidence="6">The sequence shown here is derived from an EMBL/GenBank/DDBJ whole genome shotgun (WGS) entry which is preliminary data.</text>
</comment>
<accession>A0A2K1QGQ1</accession>
<feature type="active site" description="Proton acceptor" evidence="3">
    <location>
        <position position="88"/>
    </location>
</feature>
<dbReference type="GO" id="GO:0030170">
    <property type="term" value="F:pyridoxal phosphate binding"/>
    <property type="evidence" value="ECO:0007669"/>
    <property type="project" value="InterPro"/>
</dbReference>
<dbReference type="STRING" id="2082308.A0A2K1QGQ1"/>
<dbReference type="InterPro" id="IPR013024">
    <property type="entry name" value="GGCT-like"/>
</dbReference>
<name>A0A2K1QGQ1_9PEZI</name>
<feature type="binding site" evidence="4">
    <location>
        <begin position="8"/>
        <end position="13"/>
    </location>
    <ligand>
        <name>substrate</name>
    </ligand>
</feature>
<dbReference type="OrthoDB" id="2017317at2759"/>
<evidence type="ECO:0000256" key="2">
    <source>
        <dbReference type="ARBA" id="ARBA00023239"/>
    </source>
</evidence>
<evidence type="ECO:0000313" key="7">
    <source>
        <dbReference type="Proteomes" id="UP000243797"/>
    </source>
</evidence>